<feature type="domain" description="Peptidase S49" evidence="8">
    <location>
        <begin position="98"/>
        <end position="252"/>
    </location>
</feature>
<evidence type="ECO:0000256" key="3">
    <source>
        <dbReference type="ARBA" id="ARBA00022670"/>
    </source>
</evidence>
<dbReference type="CDD" id="cd07023">
    <property type="entry name" value="S49_Sppa_N_C"/>
    <property type="match status" value="1"/>
</dbReference>
<dbReference type="InterPro" id="IPR004635">
    <property type="entry name" value="Pept_S49_SppA"/>
</dbReference>
<dbReference type="GO" id="GO:0008236">
    <property type="term" value="F:serine-type peptidase activity"/>
    <property type="evidence" value="ECO:0007669"/>
    <property type="project" value="UniProtKB-KW"/>
</dbReference>
<sequence>MRASVTAATESASARLRRVRRCDGKLLLELEVTRGLAEAPPATPVAALRALRALSLRGVVRALERAADDDEVAGLIAHTSGEIGFAPAAELRAAVDRFRDSGKRTAAWAETFGEMGPGNSAYHLASAFEEIWLQPTGDLGLVGVTASAVFVRGTFDKLGVQTQIGQRHEYKAAANTFLETDLTAPHREMLEALVGSITDGIVRDVASARGMTEEAVRHAVDRAPLSAQEALEGGFVDHLGYRDELYRTLREELTERDAEPRLRFVERYEQPGGPVARLTGGAHLPQAVRRRRGVVAVVGAHGPIHLGRSGGPHSVLGHSAGADTVTAALRSAGRDDHVRAIVLRIDSPGGSAVASDAIRRAVLEVRAGGTPVVASMASLAASGGYFIAMPCARVFASPGTLTGSIGVLGGKQVVSNTLERIGITRGTVSAGRYADMFSTDRPFDEEEWARVEGWLDRIYEDFTSKAAHDRDLPLERLRELARGRVWTGAQAAEHGLIDSLGGLSAAADAACELAGTDRFDVEVRPWPRPSPLAMLHPPENSEAPAAAAATPGVELLGEGVGPVDRLLTLISARAGLPVHGALTVPWRIVLR</sequence>
<evidence type="ECO:0000259" key="8">
    <source>
        <dbReference type="Pfam" id="PF01343"/>
    </source>
</evidence>
<dbReference type="InterPro" id="IPR002142">
    <property type="entry name" value="Peptidase_S49"/>
</dbReference>
<dbReference type="InterPro" id="IPR004634">
    <property type="entry name" value="Pept_S49_pIV"/>
</dbReference>
<dbReference type="GO" id="GO:0006465">
    <property type="term" value="P:signal peptide processing"/>
    <property type="evidence" value="ECO:0007669"/>
    <property type="project" value="InterPro"/>
</dbReference>
<dbReference type="EMBL" id="QXGH01000046">
    <property type="protein sequence ID" value="RHW23480.1"/>
    <property type="molecule type" value="Genomic_DNA"/>
</dbReference>
<evidence type="ECO:0000313" key="9">
    <source>
        <dbReference type="EMBL" id="RHW23480.1"/>
    </source>
</evidence>
<organism evidence="9 10">
    <name type="scientific">Nocardioides immobilis</name>
    <dbReference type="NCBI Taxonomy" id="2049295"/>
    <lineage>
        <taxon>Bacteria</taxon>
        <taxon>Bacillati</taxon>
        <taxon>Actinomycetota</taxon>
        <taxon>Actinomycetes</taxon>
        <taxon>Propionibacteriales</taxon>
        <taxon>Nocardioidaceae</taxon>
        <taxon>Nocardioides</taxon>
    </lineage>
</organism>
<keyword evidence="10" id="KW-1185">Reference proteome</keyword>
<dbReference type="PANTHER" id="PTHR33209">
    <property type="entry name" value="PROTEASE 4"/>
    <property type="match status" value="1"/>
</dbReference>
<dbReference type="Gene3D" id="3.90.226.10">
    <property type="entry name" value="2-enoyl-CoA Hydratase, Chain A, domain 1"/>
    <property type="match status" value="2"/>
</dbReference>
<keyword evidence="4" id="KW-0378">Hydrolase</keyword>
<dbReference type="AlphaFoldDB" id="A0A417XT27"/>
<feature type="active site" description="Proton donor/acceptor" evidence="7">
    <location>
        <position position="171"/>
    </location>
</feature>
<protein>
    <submittedName>
        <fullName evidence="9">Signal peptide peptidase SppA</fullName>
    </submittedName>
</protein>
<evidence type="ECO:0000256" key="6">
    <source>
        <dbReference type="ARBA" id="ARBA00023136"/>
    </source>
</evidence>
<dbReference type="Pfam" id="PF01343">
    <property type="entry name" value="Peptidase_S49"/>
    <property type="match status" value="2"/>
</dbReference>
<evidence type="ECO:0000256" key="2">
    <source>
        <dbReference type="ARBA" id="ARBA00008683"/>
    </source>
</evidence>
<comment type="subcellular location">
    <subcellularLocation>
        <location evidence="1">Membrane</location>
    </subcellularLocation>
</comment>
<dbReference type="CDD" id="cd07018">
    <property type="entry name" value="S49_SppA_67K_type"/>
    <property type="match status" value="1"/>
</dbReference>
<dbReference type="PIRSF" id="PIRSF001217">
    <property type="entry name" value="Protease_4_SppA"/>
    <property type="match status" value="1"/>
</dbReference>
<accession>A0A417XT27</accession>
<dbReference type="PANTHER" id="PTHR33209:SF1">
    <property type="entry name" value="PEPTIDASE S49 DOMAIN-CONTAINING PROTEIN"/>
    <property type="match status" value="1"/>
</dbReference>
<evidence type="ECO:0000256" key="1">
    <source>
        <dbReference type="ARBA" id="ARBA00004370"/>
    </source>
</evidence>
<proteinExistence type="inferred from homology"/>
<dbReference type="InterPro" id="IPR047272">
    <property type="entry name" value="S49_SppA_C"/>
</dbReference>
<dbReference type="SUPFAM" id="SSF52096">
    <property type="entry name" value="ClpP/crotonase"/>
    <property type="match status" value="2"/>
</dbReference>
<dbReference type="InterPro" id="IPR047217">
    <property type="entry name" value="S49_SppA_67K_type_N"/>
</dbReference>
<dbReference type="GO" id="GO:0016020">
    <property type="term" value="C:membrane"/>
    <property type="evidence" value="ECO:0007669"/>
    <property type="project" value="UniProtKB-SubCell"/>
</dbReference>
<name>A0A417XT27_9ACTN</name>
<gene>
    <name evidence="9" type="primary">sppA</name>
    <name evidence="9" type="ORF">D0Z08_29665</name>
</gene>
<feature type="domain" description="Peptidase S49" evidence="8">
    <location>
        <begin position="367"/>
        <end position="515"/>
    </location>
</feature>
<keyword evidence="3" id="KW-0645">Protease</keyword>
<keyword evidence="5" id="KW-0720">Serine protease</keyword>
<comment type="similarity">
    <text evidence="2">Belongs to the peptidase S49 family.</text>
</comment>
<evidence type="ECO:0000313" key="10">
    <source>
        <dbReference type="Proteomes" id="UP000283644"/>
    </source>
</evidence>
<feature type="active site" description="Nucleophile" evidence="7">
    <location>
        <position position="382"/>
    </location>
</feature>
<evidence type="ECO:0000256" key="7">
    <source>
        <dbReference type="PIRSR" id="PIRSR001217-1"/>
    </source>
</evidence>
<dbReference type="NCBIfam" id="TIGR00706">
    <property type="entry name" value="SppA_dom"/>
    <property type="match status" value="1"/>
</dbReference>
<evidence type="ECO:0000256" key="5">
    <source>
        <dbReference type="ARBA" id="ARBA00022825"/>
    </source>
</evidence>
<dbReference type="Proteomes" id="UP000283644">
    <property type="component" value="Unassembled WGS sequence"/>
</dbReference>
<dbReference type="Gene3D" id="6.20.330.10">
    <property type="match status" value="1"/>
</dbReference>
<reference evidence="9 10" key="1">
    <citation type="submission" date="2018-09" db="EMBL/GenBank/DDBJ databases">
        <title>Genome sequencing of Nocardioides immobilis CCTCC AB 2017083 for comparison to Nocardioides silvaticus.</title>
        <authorList>
            <person name="Li C."/>
            <person name="Wang G."/>
        </authorList>
    </citation>
    <scope>NUCLEOTIDE SEQUENCE [LARGE SCALE GENOMIC DNA]</scope>
    <source>
        <strain evidence="9 10">CCTCC AB 2017083</strain>
    </source>
</reference>
<dbReference type="OrthoDB" id="9764363at2"/>
<dbReference type="InterPro" id="IPR029045">
    <property type="entry name" value="ClpP/crotonase-like_dom_sf"/>
</dbReference>
<evidence type="ECO:0000256" key="4">
    <source>
        <dbReference type="ARBA" id="ARBA00022801"/>
    </source>
</evidence>
<comment type="caution">
    <text evidence="9">The sequence shown here is derived from an EMBL/GenBank/DDBJ whole genome shotgun (WGS) entry which is preliminary data.</text>
</comment>
<keyword evidence="6" id="KW-0472">Membrane</keyword>